<dbReference type="Proteomes" id="UP001151760">
    <property type="component" value="Unassembled WGS sequence"/>
</dbReference>
<dbReference type="EMBL" id="BQNB010021354">
    <property type="protein sequence ID" value="GJU05515.1"/>
    <property type="molecule type" value="Genomic_DNA"/>
</dbReference>
<feature type="compositionally biased region" description="Basic and acidic residues" evidence="1">
    <location>
        <begin position="77"/>
        <end position="95"/>
    </location>
</feature>
<reference evidence="2" key="2">
    <citation type="submission" date="2022-01" db="EMBL/GenBank/DDBJ databases">
        <authorList>
            <person name="Yamashiro T."/>
            <person name="Shiraishi A."/>
            <person name="Satake H."/>
            <person name="Nakayama K."/>
        </authorList>
    </citation>
    <scope>NUCLEOTIDE SEQUENCE</scope>
</reference>
<protein>
    <recommendedName>
        <fullName evidence="4">FRIGIDA-like protein</fullName>
    </recommendedName>
</protein>
<name>A0ABQ5J0I7_9ASTR</name>
<comment type="caution">
    <text evidence="2">The sequence shown here is derived from an EMBL/GenBank/DDBJ whole genome shotgun (WGS) entry which is preliminary data.</text>
</comment>
<proteinExistence type="predicted"/>
<gene>
    <name evidence="2" type="ORF">Tco_1121945</name>
</gene>
<accession>A0ABQ5J0I7</accession>
<feature type="compositionally biased region" description="Basic and acidic residues" evidence="1">
    <location>
        <begin position="128"/>
        <end position="139"/>
    </location>
</feature>
<evidence type="ECO:0000256" key="1">
    <source>
        <dbReference type="SAM" id="MobiDB-lite"/>
    </source>
</evidence>
<sequence length="156" mass="17446">MFEDNTYKTHEVHNDLCEALQKLVELDYSNQRLADQEEARKQKRKSRESPRTPLGSPPTQPPPPPPPAGASSALDSENDHQPKADSRKDWWKPLPEEESPVTSKPAWTIPSSNKYHSPSVPYRGVSQDAHRSGHVRIDVNRPLPLGGLPGHVTIQP</sequence>
<feature type="region of interest" description="Disordered" evidence="1">
    <location>
        <begin position="31"/>
        <end position="156"/>
    </location>
</feature>
<organism evidence="2 3">
    <name type="scientific">Tanacetum coccineum</name>
    <dbReference type="NCBI Taxonomy" id="301880"/>
    <lineage>
        <taxon>Eukaryota</taxon>
        <taxon>Viridiplantae</taxon>
        <taxon>Streptophyta</taxon>
        <taxon>Embryophyta</taxon>
        <taxon>Tracheophyta</taxon>
        <taxon>Spermatophyta</taxon>
        <taxon>Magnoliopsida</taxon>
        <taxon>eudicotyledons</taxon>
        <taxon>Gunneridae</taxon>
        <taxon>Pentapetalae</taxon>
        <taxon>asterids</taxon>
        <taxon>campanulids</taxon>
        <taxon>Asterales</taxon>
        <taxon>Asteraceae</taxon>
        <taxon>Asteroideae</taxon>
        <taxon>Anthemideae</taxon>
        <taxon>Anthemidinae</taxon>
        <taxon>Tanacetum</taxon>
    </lineage>
</organism>
<feature type="compositionally biased region" description="Pro residues" evidence="1">
    <location>
        <begin position="55"/>
        <end position="68"/>
    </location>
</feature>
<evidence type="ECO:0000313" key="2">
    <source>
        <dbReference type="EMBL" id="GJU05515.1"/>
    </source>
</evidence>
<keyword evidence="3" id="KW-1185">Reference proteome</keyword>
<reference evidence="2" key="1">
    <citation type="journal article" date="2022" name="Int. J. Mol. Sci.">
        <title>Draft Genome of Tanacetum Coccineum: Genomic Comparison of Closely Related Tanacetum-Family Plants.</title>
        <authorList>
            <person name="Yamashiro T."/>
            <person name="Shiraishi A."/>
            <person name="Nakayama K."/>
            <person name="Satake H."/>
        </authorList>
    </citation>
    <scope>NUCLEOTIDE SEQUENCE</scope>
</reference>
<evidence type="ECO:0000313" key="3">
    <source>
        <dbReference type="Proteomes" id="UP001151760"/>
    </source>
</evidence>
<evidence type="ECO:0008006" key="4">
    <source>
        <dbReference type="Google" id="ProtNLM"/>
    </source>
</evidence>